<evidence type="ECO:0000256" key="1">
    <source>
        <dbReference type="SAM" id="Coils"/>
    </source>
</evidence>
<keyword evidence="1" id="KW-0175">Coiled coil</keyword>
<name>A0A1H4YAN3_9BRAD</name>
<feature type="region of interest" description="Disordered" evidence="2">
    <location>
        <begin position="291"/>
        <end position="312"/>
    </location>
</feature>
<evidence type="ECO:0000313" key="4">
    <source>
        <dbReference type="Proteomes" id="UP000198992"/>
    </source>
</evidence>
<reference evidence="3 4" key="1">
    <citation type="submission" date="2016-10" db="EMBL/GenBank/DDBJ databases">
        <authorList>
            <person name="de Groot N.N."/>
        </authorList>
    </citation>
    <scope>NUCLEOTIDE SEQUENCE [LARGE SCALE GENOMIC DNA]</scope>
    <source>
        <strain evidence="3 4">MT12</strain>
    </source>
</reference>
<evidence type="ECO:0000313" key="3">
    <source>
        <dbReference type="EMBL" id="SED14785.1"/>
    </source>
</evidence>
<dbReference type="OrthoDB" id="8135650at2"/>
<evidence type="ECO:0000256" key="2">
    <source>
        <dbReference type="SAM" id="MobiDB-lite"/>
    </source>
</evidence>
<dbReference type="Proteomes" id="UP000198992">
    <property type="component" value="Unassembled WGS sequence"/>
</dbReference>
<accession>A0A1H4YAN3</accession>
<dbReference type="EMBL" id="FNTH01000001">
    <property type="protein sequence ID" value="SED14785.1"/>
    <property type="molecule type" value="Genomic_DNA"/>
</dbReference>
<organism evidence="3 4">
    <name type="scientific">Bradyrhizobium erythrophlei</name>
    <dbReference type="NCBI Taxonomy" id="1437360"/>
    <lineage>
        <taxon>Bacteria</taxon>
        <taxon>Pseudomonadati</taxon>
        <taxon>Pseudomonadota</taxon>
        <taxon>Alphaproteobacteria</taxon>
        <taxon>Hyphomicrobiales</taxon>
        <taxon>Nitrobacteraceae</taxon>
        <taxon>Bradyrhizobium</taxon>
    </lineage>
</organism>
<proteinExistence type="predicted"/>
<sequence length="334" mass="35096">MTTRSVQELREESERSRAQLAATVDRLREQITDTAEDLRYKVSPQGIKSEVSEFVSRKTQFWLDTLKQQAMDNPMQALAAGTAVAVPALRLARGFPLPLLMIVAGVALSSKTVRTRAAEVAAPAVERTRAMAGEAAGRMQSFNEDAAATVAATGRHAAELASEAQAKATDLVSDLKDRATQTSGKVKAGFDAASEAAKDGLERARSTTRDKATAAPETVRQVFHDNAAMISGLGIAIGAIIAASLPDTKAEAAAIGKASDNLKHAASKAAQSGFETAKEAMLSAADAAAKSVSDADLGKHATRMTQDMSDKLKEAADDIVTAAFDPSRTEERPS</sequence>
<evidence type="ECO:0008006" key="5">
    <source>
        <dbReference type="Google" id="ProtNLM"/>
    </source>
</evidence>
<dbReference type="AlphaFoldDB" id="A0A1H4YAN3"/>
<protein>
    <recommendedName>
        <fullName evidence="5">DUF3618 domain-containing protein</fullName>
    </recommendedName>
</protein>
<feature type="coiled-coil region" evidence="1">
    <location>
        <begin position="6"/>
        <end position="37"/>
    </location>
</feature>
<gene>
    <name evidence="3" type="ORF">SAMN05444164_3855</name>
</gene>